<dbReference type="CDD" id="cd00371">
    <property type="entry name" value="HMA"/>
    <property type="match status" value="1"/>
</dbReference>
<organism evidence="2 3">
    <name type="scientific">Cohnella hongkongensis</name>
    <dbReference type="NCBI Taxonomy" id="178337"/>
    <lineage>
        <taxon>Bacteria</taxon>
        <taxon>Bacillati</taxon>
        <taxon>Bacillota</taxon>
        <taxon>Bacilli</taxon>
        <taxon>Bacillales</taxon>
        <taxon>Paenibacillaceae</taxon>
        <taxon>Cohnella</taxon>
    </lineage>
</organism>
<dbReference type="PROSITE" id="PS50846">
    <property type="entry name" value="HMA_2"/>
    <property type="match status" value="1"/>
</dbReference>
<gene>
    <name evidence="2" type="ORF">ACFO3S_07135</name>
</gene>
<evidence type="ECO:0000313" key="2">
    <source>
        <dbReference type="EMBL" id="MFC4598012.1"/>
    </source>
</evidence>
<dbReference type="InterPro" id="IPR000428">
    <property type="entry name" value="Cu-bd"/>
</dbReference>
<reference evidence="3" key="1">
    <citation type="journal article" date="2019" name="Int. J. Syst. Evol. Microbiol.">
        <title>The Global Catalogue of Microorganisms (GCM) 10K type strain sequencing project: providing services to taxonomists for standard genome sequencing and annotation.</title>
        <authorList>
            <consortium name="The Broad Institute Genomics Platform"/>
            <consortium name="The Broad Institute Genome Sequencing Center for Infectious Disease"/>
            <person name="Wu L."/>
            <person name="Ma J."/>
        </authorList>
    </citation>
    <scope>NUCLEOTIDE SEQUENCE [LARGE SCALE GENOMIC DNA]</scope>
    <source>
        <strain evidence="3">CCUG 49571</strain>
    </source>
</reference>
<name>A0ABV9FAY3_9BACL</name>
<evidence type="ECO:0000259" key="1">
    <source>
        <dbReference type="PROSITE" id="PS50846"/>
    </source>
</evidence>
<protein>
    <submittedName>
        <fullName evidence="2">Cation transporter</fullName>
    </submittedName>
</protein>
<dbReference type="Proteomes" id="UP001596028">
    <property type="component" value="Unassembled WGS sequence"/>
</dbReference>
<dbReference type="SUPFAM" id="SSF55008">
    <property type="entry name" value="HMA, heavy metal-associated domain"/>
    <property type="match status" value="1"/>
</dbReference>
<accession>A0ABV9FAY3</accession>
<dbReference type="InterPro" id="IPR036163">
    <property type="entry name" value="HMA_dom_sf"/>
</dbReference>
<keyword evidence="3" id="KW-1185">Reference proteome</keyword>
<dbReference type="Pfam" id="PF00403">
    <property type="entry name" value="HMA"/>
    <property type="match status" value="1"/>
</dbReference>
<comment type="caution">
    <text evidence="2">The sequence shown here is derived from an EMBL/GenBank/DDBJ whole genome shotgun (WGS) entry which is preliminary data.</text>
</comment>
<proteinExistence type="predicted"/>
<feature type="domain" description="HMA" evidence="1">
    <location>
        <begin position="2"/>
        <end position="66"/>
    </location>
</feature>
<dbReference type="InterPro" id="IPR006121">
    <property type="entry name" value="HMA_dom"/>
</dbReference>
<evidence type="ECO:0000313" key="3">
    <source>
        <dbReference type="Proteomes" id="UP001596028"/>
    </source>
</evidence>
<sequence>MAKATLKVEGMSCQHCVSSVEGALKEIGAAGKVDLKNGLVEVTYEEGVTTLDKIKAAIEDQGYDVRA</sequence>
<dbReference type="RefSeq" id="WP_378093803.1">
    <property type="nucleotide sequence ID" value="NZ_JBHSEP010000003.1"/>
</dbReference>
<dbReference type="Gene3D" id="3.30.70.100">
    <property type="match status" value="1"/>
</dbReference>
<dbReference type="PRINTS" id="PR00944">
    <property type="entry name" value="CUEXPORT"/>
</dbReference>
<dbReference type="EMBL" id="JBHSEP010000003">
    <property type="protein sequence ID" value="MFC4598012.1"/>
    <property type="molecule type" value="Genomic_DNA"/>
</dbReference>